<dbReference type="GO" id="GO:0000747">
    <property type="term" value="P:conjugation with cellular fusion"/>
    <property type="evidence" value="ECO:0007669"/>
    <property type="project" value="TreeGrafter"/>
</dbReference>
<evidence type="ECO:0000256" key="2">
    <source>
        <dbReference type="SAM" id="SignalP"/>
    </source>
</evidence>
<dbReference type="Pfam" id="PF12351">
    <property type="entry name" value="Fig1"/>
    <property type="match status" value="1"/>
</dbReference>
<feature type="signal peptide" evidence="2">
    <location>
        <begin position="1"/>
        <end position="20"/>
    </location>
</feature>
<proteinExistence type="predicted"/>
<feature type="transmembrane region" description="Helical" evidence="1">
    <location>
        <begin position="127"/>
        <end position="148"/>
    </location>
</feature>
<dbReference type="STRING" id="1149755.A0A2J6R5R8"/>
<dbReference type="PANTHER" id="PTHR28092">
    <property type="entry name" value="FACTOR-INDUCED GENE 1 PROTEIN"/>
    <property type="match status" value="1"/>
</dbReference>
<keyword evidence="4" id="KW-1185">Reference proteome</keyword>
<gene>
    <name evidence="3" type="ORF">L207DRAFT_517892</name>
</gene>
<dbReference type="OrthoDB" id="3550957at2759"/>
<protein>
    <recommendedName>
        <fullName evidence="5">Membrane fusion mating protein FIG1</fullName>
    </recommendedName>
</protein>
<feature type="transmembrane region" description="Helical" evidence="1">
    <location>
        <begin position="220"/>
        <end position="247"/>
    </location>
</feature>
<keyword evidence="1" id="KW-0472">Membrane</keyword>
<evidence type="ECO:0008006" key="5">
    <source>
        <dbReference type="Google" id="ProtNLM"/>
    </source>
</evidence>
<name>A0A2J6R5R8_HYAVF</name>
<feature type="chain" id="PRO_5014367485" description="Membrane fusion mating protein FIG1" evidence="2">
    <location>
        <begin position="21"/>
        <end position="251"/>
    </location>
</feature>
<accession>A0A2J6R5R8</accession>
<reference evidence="3 4" key="1">
    <citation type="submission" date="2016-04" db="EMBL/GenBank/DDBJ databases">
        <title>A degradative enzymes factory behind the ericoid mycorrhizal symbiosis.</title>
        <authorList>
            <consortium name="DOE Joint Genome Institute"/>
            <person name="Martino E."/>
            <person name="Morin E."/>
            <person name="Grelet G."/>
            <person name="Kuo A."/>
            <person name="Kohler A."/>
            <person name="Daghino S."/>
            <person name="Barry K."/>
            <person name="Choi C."/>
            <person name="Cichocki N."/>
            <person name="Clum A."/>
            <person name="Copeland A."/>
            <person name="Hainaut M."/>
            <person name="Haridas S."/>
            <person name="Labutti K."/>
            <person name="Lindquist E."/>
            <person name="Lipzen A."/>
            <person name="Khouja H.-R."/>
            <person name="Murat C."/>
            <person name="Ohm R."/>
            <person name="Olson A."/>
            <person name="Spatafora J."/>
            <person name="Veneault-Fourrey C."/>
            <person name="Henrissat B."/>
            <person name="Grigoriev I."/>
            <person name="Martin F."/>
            <person name="Perotto S."/>
        </authorList>
    </citation>
    <scope>NUCLEOTIDE SEQUENCE [LARGE SCALE GENOMIC DNA]</scope>
    <source>
        <strain evidence="3 4">F</strain>
    </source>
</reference>
<dbReference type="AlphaFoldDB" id="A0A2J6R5R8"/>
<keyword evidence="2" id="KW-0732">Signal</keyword>
<keyword evidence="1" id="KW-0812">Transmembrane</keyword>
<dbReference type="Proteomes" id="UP000235786">
    <property type="component" value="Unassembled WGS sequence"/>
</dbReference>
<feature type="transmembrane region" description="Helical" evidence="1">
    <location>
        <begin position="169"/>
        <end position="190"/>
    </location>
</feature>
<evidence type="ECO:0000313" key="3">
    <source>
        <dbReference type="EMBL" id="PMD33870.1"/>
    </source>
</evidence>
<evidence type="ECO:0000256" key="1">
    <source>
        <dbReference type="SAM" id="Phobius"/>
    </source>
</evidence>
<dbReference type="GO" id="GO:0043332">
    <property type="term" value="C:mating projection tip"/>
    <property type="evidence" value="ECO:0007669"/>
    <property type="project" value="TreeGrafter"/>
</dbReference>
<dbReference type="EMBL" id="KZ613955">
    <property type="protein sequence ID" value="PMD33870.1"/>
    <property type="molecule type" value="Genomic_DNA"/>
</dbReference>
<dbReference type="PANTHER" id="PTHR28092:SF1">
    <property type="entry name" value="FACTOR-INDUCED GENE 1 PROTEIN"/>
    <property type="match status" value="1"/>
</dbReference>
<dbReference type="InterPro" id="IPR033481">
    <property type="entry name" value="Dni1/Fig1"/>
</dbReference>
<evidence type="ECO:0000313" key="4">
    <source>
        <dbReference type="Proteomes" id="UP000235786"/>
    </source>
</evidence>
<sequence length="251" mass="27033">MLILAISIVLSSLLLAGCTSTSVSTIYLLSLSYTTPSTSHPNAAQVNPSISNTFSHLVSTNSTTPSLEVRVGYMGFCMPNPDSGWICSRHASNLAHLLNTTQPVSSDPLNLLWIAQNFQSQIVFDGLMFSTVPLVFIAILLLATFPGWHEEEDSEGSEREVKPFPSRPVSYLVMALLTLASLLIFVSVFWQHISSSAAVTMGQSLSYGTVRGKVGTVAAVLGWATVFLDILAAVAIFIMIMTIRVLAETFG</sequence>
<keyword evidence="1" id="KW-1133">Transmembrane helix</keyword>
<organism evidence="3 4">
    <name type="scientific">Hyaloscypha variabilis (strain UAMH 11265 / GT02V1 / F)</name>
    <name type="common">Meliniomyces variabilis</name>
    <dbReference type="NCBI Taxonomy" id="1149755"/>
    <lineage>
        <taxon>Eukaryota</taxon>
        <taxon>Fungi</taxon>
        <taxon>Dikarya</taxon>
        <taxon>Ascomycota</taxon>
        <taxon>Pezizomycotina</taxon>
        <taxon>Leotiomycetes</taxon>
        <taxon>Helotiales</taxon>
        <taxon>Hyaloscyphaceae</taxon>
        <taxon>Hyaloscypha</taxon>
        <taxon>Hyaloscypha variabilis</taxon>
    </lineage>
</organism>
<dbReference type="GO" id="GO:0016020">
    <property type="term" value="C:membrane"/>
    <property type="evidence" value="ECO:0007669"/>
    <property type="project" value="InterPro"/>
</dbReference>